<keyword evidence="2" id="KW-1003">Cell membrane</keyword>
<dbReference type="Proteomes" id="UP000295726">
    <property type="component" value="Unassembled WGS sequence"/>
</dbReference>
<feature type="transmembrane region" description="Helical" evidence="6">
    <location>
        <begin position="43"/>
        <end position="62"/>
    </location>
</feature>
<dbReference type="GO" id="GO:0022857">
    <property type="term" value="F:transmembrane transporter activity"/>
    <property type="evidence" value="ECO:0007669"/>
    <property type="project" value="InterPro"/>
</dbReference>
<proteinExistence type="predicted"/>
<keyword evidence="8" id="KW-1185">Reference proteome</keyword>
<comment type="subcellular location">
    <subcellularLocation>
        <location evidence="1">Cell membrane</location>
        <topology evidence="1">Multi-pass membrane protein</topology>
    </subcellularLocation>
</comment>
<dbReference type="CDD" id="cd06579">
    <property type="entry name" value="TM_PBP1_transp_AraH_like"/>
    <property type="match status" value="1"/>
</dbReference>
<dbReference type="GO" id="GO:0005886">
    <property type="term" value="C:plasma membrane"/>
    <property type="evidence" value="ECO:0007669"/>
    <property type="project" value="UniProtKB-SubCell"/>
</dbReference>
<gene>
    <name evidence="7" type="ORF">EDD59_11344</name>
</gene>
<feature type="transmembrane region" description="Helical" evidence="6">
    <location>
        <begin position="92"/>
        <end position="111"/>
    </location>
</feature>
<dbReference type="EMBL" id="SLZZ01000013">
    <property type="protein sequence ID" value="TCS78085.1"/>
    <property type="molecule type" value="Genomic_DNA"/>
</dbReference>
<evidence type="ECO:0000256" key="6">
    <source>
        <dbReference type="SAM" id="Phobius"/>
    </source>
</evidence>
<evidence type="ECO:0000256" key="5">
    <source>
        <dbReference type="ARBA" id="ARBA00023136"/>
    </source>
</evidence>
<evidence type="ECO:0000313" key="8">
    <source>
        <dbReference type="Proteomes" id="UP000295726"/>
    </source>
</evidence>
<feature type="transmembrane region" description="Helical" evidence="6">
    <location>
        <begin position="155"/>
        <end position="178"/>
    </location>
</feature>
<feature type="transmembrane region" description="Helical" evidence="6">
    <location>
        <begin position="266"/>
        <end position="285"/>
    </location>
</feature>
<reference evidence="7 8" key="1">
    <citation type="submission" date="2019-03" db="EMBL/GenBank/DDBJ databases">
        <title>Genomic Encyclopedia of Type Strains, Phase IV (KMG-IV): sequencing the most valuable type-strain genomes for metagenomic binning, comparative biology and taxonomic classification.</title>
        <authorList>
            <person name="Goeker M."/>
        </authorList>
    </citation>
    <scope>NUCLEOTIDE SEQUENCE [LARGE SCALE GENOMIC DNA]</scope>
    <source>
        <strain evidence="7 8">DSM 29489</strain>
    </source>
</reference>
<organism evidence="7 8">
    <name type="scientific">Muricomes intestini</name>
    <dbReference type="NCBI Taxonomy" id="1796634"/>
    <lineage>
        <taxon>Bacteria</taxon>
        <taxon>Bacillati</taxon>
        <taxon>Bacillota</taxon>
        <taxon>Clostridia</taxon>
        <taxon>Lachnospirales</taxon>
        <taxon>Lachnospiraceae</taxon>
        <taxon>Muricomes</taxon>
    </lineage>
</organism>
<feature type="transmembrane region" description="Helical" evidence="6">
    <location>
        <begin position="209"/>
        <end position="230"/>
    </location>
</feature>
<keyword evidence="4 6" id="KW-1133">Transmembrane helix</keyword>
<evidence type="ECO:0000256" key="4">
    <source>
        <dbReference type="ARBA" id="ARBA00022989"/>
    </source>
</evidence>
<keyword evidence="5 6" id="KW-0472">Membrane</keyword>
<protein>
    <submittedName>
        <fullName evidence="7">Monosaccharide ABC transporter membrane protein (CUT2 family)</fullName>
    </submittedName>
</protein>
<evidence type="ECO:0000256" key="2">
    <source>
        <dbReference type="ARBA" id="ARBA00022475"/>
    </source>
</evidence>
<keyword evidence="3 6" id="KW-0812">Transmembrane</keyword>
<feature type="transmembrane region" description="Helical" evidence="6">
    <location>
        <begin position="69"/>
        <end position="86"/>
    </location>
</feature>
<dbReference type="RefSeq" id="WP_165920905.1">
    <property type="nucleotide sequence ID" value="NZ_DAISCH010000029.1"/>
</dbReference>
<evidence type="ECO:0000256" key="3">
    <source>
        <dbReference type="ARBA" id="ARBA00022692"/>
    </source>
</evidence>
<feature type="transmembrane region" description="Helical" evidence="6">
    <location>
        <begin position="12"/>
        <end position="37"/>
    </location>
</feature>
<evidence type="ECO:0000313" key="7">
    <source>
        <dbReference type="EMBL" id="TCS78085.1"/>
    </source>
</evidence>
<dbReference type="PANTHER" id="PTHR32196">
    <property type="entry name" value="ABC TRANSPORTER PERMEASE PROTEIN YPHD-RELATED-RELATED"/>
    <property type="match status" value="1"/>
</dbReference>
<sequence length="320" mass="34105">MKFVELFKKYGVVFILVILFVIFTALNPAFLTVTNIINISKQVAIMAILSVGMTFVLLTGGIELSMGSVVSLVVVTISMFVTILGWPISLAILASIAIATAIGLLNGIIIAKVKVPPLIMTLGMQIFLYGFTYTLCGGTPVYGIPNSLKWVGQTYIFGFLPVSALIMIIIILIGYFVLSKTYLGRYFYAIGSNEETANLSGINSDRIRIMAYTCCGFLVGIAGMVMLGRIGSGQPSAGEGYEMDVLTGCVLGGVSLNGGKGNLAKAFAGILVIGILSNGMSLAGMDAFMQKMVKGLVLMLAVILDSLQYVKIRRKVKVIS</sequence>
<name>A0A4R3K5Q0_9FIRM</name>
<dbReference type="InterPro" id="IPR001851">
    <property type="entry name" value="ABC_transp_permease"/>
</dbReference>
<dbReference type="AlphaFoldDB" id="A0A4R3K5Q0"/>
<evidence type="ECO:0000256" key="1">
    <source>
        <dbReference type="ARBA" id="ARBA00004651"/>
    </source>
</evidence>
<dbReference type="Pfam" id="PF02653">
    <property type="entry name" value="BPD_transp_2"/>
    <property type="match status" value="1"/>
</dbReference>
<comment type="caution">
    <text evidence="7">The sequence shown here is derived from an EMBL/GenBank/DDBJ whole genome shotgun (WGS) entry which is preliminary data.</text>
</comment>
<accession>A0A4R3K5Q0</accession>